<evidence type="ECO:0000313" key="1">
    <source>
        <dbReference type="EMBL" id="MCC9016546.1"/>
    </source>
</evidence>
<dbReference type="Proteomes" id="UP001430700">
    <property type="component" value="Unassembled WGS sequence"/>
</dbReference>
<dbReference type="RefSeq" id="WP_229998511.1">
    <property type="nucleotide sequence ID" value="NZ_JAJJMN010000001.1"/>
</dbReference>
<evidence type="ECO:0000313" key="2">
    <source>
        <dbReference type="Proteomes" id="UP001430700"/>
    </source>
</evidence>
<name>A0ABS8LVH4_9FLAO</name>
<sequence length="68" mass="7808">MKTYYVNDTEQKSGDHEVHTDECPYFKSIASKTFLGIFSNCKDAVSQSKKIYPNSDGCAYCCRECHKR</sequence>
<organism evidence="1 2">
    <name type="scientific">Flavobacterium lipolyticum</name>
    <dbReference type="NCBI Taxonomy" id="2893754"/>
    <lineage>
        <taxon>Bacteria</taxon>
        <taxon>Pseudomonadati</taxon>
        <taxon>Bacteroidota</taxon>
        <taxon>Flavobacteriia</taxon>
        <taxon>Flavobacteriales</taxon>
        <taxon>Flavobacteriaceae</taxon>
        <taxon>Flavobacterium</taxon>
    </lineage>
</organism>
<dbReference type="EMBL" id="JAJJMN010000001">
    <property type="protein sequence ID" value="MCC9016546.1"/>
    <property type="molecule type" value="Genomic_DNA"/>
</dbReference>
<gene>
    <name evidence="1" type="ORF">LNQ34_01995</name>
</gene>
<protein>
    <submittedName>
        <fullName evidence="1">Uncharacterized protein</fullName>
    </submittedName>
</protein>
<accession>A0ABS8LVH4</accession>
<comment type="caution">
    <text evidence="1">The sequence shown here is derived from an EMBL/GenBank/DDBJ whole genome shotgun (WGS) entry which is preliminary data.</text>
</comment>
<keyword evidence="2" id="KW-1185">Reference proteome</keyword>
<reference evidence="1" key="1">
    <citation type="submission" date="2021-11" db="EMBL/GenBank/DDBJ databases">
        <title>Description of novel Flavobacterium species.</title>
        <authorList>
            <person name="Saticioglu I.B."/>
            <person name="Ay H."/>
            <person name="Altun S."/>
            <person name="Duman M."/>
        </authorList>
    </citation>
    <scope>NUCLEOTIDE SEQUENCE</scope>
    <source>
        <strain evidence="1">F-126</strain>
    </source>
</reference>
<proteinExistence type="predicted"/>